<dbReference type="EMBL" id="MAPZ01000027">
    <property type="protein sequence ID" value="OBY09702.1"/>
    <property type="molecule type" value="Genomic_DNA"/>
</dbReference>
<dbReference type="eggNOG" id="ENOG5030GAB">
    <property type="taxonomic scope" value="Bacteria"/>
</dbReference>
<gene>
    <name evidence="1" type="ORF">CP373A1_14645</name>
</gene>
<dbReference type="GeneID" id="42777079"/>
<proteinExistence type="predicted"/>
<dbReference type="RefSeq" id="WP_027099234.1">
    <property type="nucleotide sequence ID" value="NZ_CABJAZ010000017.1"/>
</dbReference>
<evidence type="ECO:0000313" key="2">
    <source>
        <dbReference type="Proteomes" id="UP000092714"/>
    </source>
</evidence>
<evidence type="ECO:0000313" key="1">
    <source>
        <dbReference type="EMBL" id="OBY09702.1"/>
    </source>
</evidence>
<protein>
    <submittedName>
        <fullName evidence="1">Uncharacterized protein</fullName>
    </submittedName>
</protein>
<accession>A0A174IIE9</accession>
<keyword evidence="2" id="KW-1185">Reference proteome</keyword>
<dbReference type="Proteomes" id="UP000092714">
    <property type="component" value="Unassembled WGS sequence"/>
</dbReference>
<comment type="caution">
    <text evidence="1">The sequence shown here is derived from an EMBL/GenBank/DDBJ whole genome shotgun (WGS) entry which is preliminary data.</text>
</comment>
<dbReference type="OrthoDB" id="1920357at2"/>
<sequence>MIRTVVCQREGCCGNKFHIETIDNNLEITCKECGSKYLFDVSYYDFVMLSNCSSCNNDTFKLFRDVEKEGIYAKCSECGEPPEKIYIDADGIQVSYEGKLLHDIKELMYQVDQRVCNLEIKVESMEHSQEVLEESLAYINKYIVDQR</sequence>
<dbReference type="AlphaFoldDB" id="A0A174IIE9"/>
<name>A0A174IIE9_9CLOT</name>
<organism evidence="1 2">
    <name type="scientific">Clostridium paraputrificum</name>
    <dbReference type="NCBI Taxonomy" id="29363"/>
    <lineage>
        <taxon>Bacteria</taxon>
        <taxon>Bacillati</taxon>
        <taxon>Bacillota</taxon>
        <taxon>Clostridia</taxon>
        <taxon>Eubacteriales</taxon>
        <taxon>Clostridiaceae</taxon>
        <taxon>Clostridium</taxon>
    </lineage>
</organism>
<reference evidence="1 2" key="1">
    <citation type="submission" date="2016-06" db="EMBL/GenBank/DDBJ databases">
        <authorList>
            <person name="Kjaerup R.B."/>
            <person name="Dalgaard T.S."/>
            <person name="Juul-Madsen H.R."/>
        </authorList>
    </citation>
    <scope>NUCLEOTIDE SEQUENCE [LARGE SCALE GENOMIC DNA]</scope>
    <source>
        <strain evidence="1 2">373-A1</strain>
    </source>
</reference>